<protein>
    <submittedName>
        <fullName evidence="2">Uncharacterized protein</fullName>
    </submittedName>
</protein>
<evidence type="ECO:0000256" key="1">
    <source>
        <dbReference type="SAM" id="MobiDB-lite"/>
    </source>
</evidence>
<dbReference type="Proteomes" id="UP000265520">
    <property type="component" value="Unassembled WGS sequence"/>
</dbReference>
<evidence type="ECO:0000313" key="2">
    <source>
        <dbReference type="EMBL" id="MCI79703.1"/>
    </source>
</evidence>
<dbReference type="EMBL" id="LXQA010979700">
    <property type="protein sequence ID" value="MCI79703.1"/>
    <property type="molecule type" value="Genomic_DNA"/>
</dbReference>
<evidence type="ECO:0000313" key="3">
    <source>
        <dbReference type="Proteomes" id="UP000265520"/>
    </source>
</evidence>
<sequence>VSSVLEQPTSGVGGPSSPVVSSTGAIGSRQKRPMDENLVPIVDLSEGERGFMLPLALGKRTSSSRVLLWRLPPR</sequence>
<proteinExistence type="predicted"/>
<name>A0A392UWX5_9FABA</name>
<feature type="region of interest" description="Disordered" evidence="1">
    <location>
        <begin position="1"/>
        <end position="37"/>
    </location>
</feature>
<reference evidence="2 3" key="1">
    <citation type="journal article" date="2018" name="Front. Plant Sci.">
        <title>Red Clover (Trifolium pratense) and Zigzag Clover (T. medium) - A Picture of Genomic Similarities and Differences.</title>
        <authorList>
            <person name="Dluhosova J."/>
            <person name="Istvanek J."/>
            <person name="Nedelnik J."/>
            <person name="Repkova J."/>
        </authorList>
    </citation>
    <scope>NUCLEOTIDE SEQUENCE [LARGE SCALE GENOMIC DNA]</scope>
    <source>
        <strain evidence="3">cv. 10/8</strain>
        <tissue evidence="2">Leaf</tissue>
    </source>
</reference>
<keyword evidence="3" id="KW-1185">Reference proteome</keyword>
<organism evidence="2 3">
    <name type="scientific">Trifolium medium</name>
    <dbReference type="NCBI Taxonomy" id="97028"/>
    <lineage>
        <taxon>Eukaryota</taxon>
        <taxon>Viridiplantae</taxon>
        <taxon>Streptophyta</taxon>
        <taxon>Embryophyta</taxon>
        <taxon>Tracheophyta</taxon>
        <taxon>Spermatophyta</taxon>
        <taxon>Magnoliopsida</taxon>
        <taxon>eudicotyledons</taxon>
        <taxon>Gunneridae</taxon>
        <taxon>Pentapetalae</taxon>
        <taxon>rosids</taxon>
        <taxon>fabids</taxon>
        <taxon>Fabales</taxon>
        <taxon>Fabaceae</taxon>
        <taxon>Papilionoideae</taxon>
        <taxon>50 kb inversion clade</taxon>
        <taxon>NPAAA clade</taxon>
        <taxon>Hologalegina</taxon>
        <taxon>IRL clade</taxon>
        <taxon>Trifolieae</taxon>
        <taxon>Trifolium</taxon>
    </lineage>
</organism>
<comment type="caution">
    <text evidence="2">The sequence shown here is derived from an EMBL/GenBank/DDBJ whole genome shotgun (WGS) entry which is preliminary data.</text>
</comment>
<feature type="non-terminal residue" evidence="2">
    <location>
        <position position="74"/>
    </location>
</feature>
<feature type="compositionally biased region" description="Low complexity" evidence="1">
    <location>
        <begin position="15"/>
        <end position="24"/>
    </location>
</feature>
<feature type="non-terminal residue" evidence="2">
    <location>
        <position position="1"/>
    </location>
</feature>
<dbReference type="AlphaFoldDB" id="A0A392UWX5"/>
<accession>A0A392UWX5</accession>
<gene>
    <name evidence="2" type="ORF">A2U01_0100974</name>
</gene>